<dbReference type="InterPro" id="IPR036388">
    <property type="entry name" value="WH-like_DNA-bd_sf"/>
</dbReference>
<name>A0ABY4LZ75_9ACTN</name>
<gene>
    <name evidence="3" type="ORF">K9S39_01925</name>
</gene>
<keyword evidence="4" id="KW-1185">Reference proteome</keyword>
<evidence type="ECO:0000259" key="1">
    <source>
        <dbReference type="Pfam" id="PF03551"/>
    </source>
</evidence>
<dbReference type="Pfam" id="PF03551">
    <property type="entry name" value="PadR"/>
    <property type="match status" value="1"/>
</dbReference>
<dbReference type="InterPro" id="IPR036390">
    <property type="entry name" value="WH_DNA-bd_sf"/>
</dbReference>
<evidence type="ECO:0000313" key="4">
    <source>
        <dbReference type="Proteomes" id="UP000830115"/>
    </source>
</evidence>
<dbReference type="Gene3D" id="1.10.10.10">
    <property type="entry name" value="Winged helix-like DNA-binding domain superfamily/Winged helix DNA-binding domain"/>
    <property type="match status" value="1"/>
</dbReference>
<feature type="domain" description="Transcription regulator PadR C-terminal" evidence="2">
    <location>
        <begin position="92"/>
        <end position="180"/>
    </location>
</feature>
<dbReference type="SUPFAM" id="SSF46785">
    <property type="entry name" value="Winged helix' DNA-binding domain"/>
    <property type="match status" value="1"/>
</dbReference>
<feature type="domain" description="Transcription regulator PadR N-terminal" evidence="1">
    <location>
        <begin position="7"/>
        <end position="79"/>
    </location>
</feature>
<reference evidence="3" key="1">
    <citation type="submission" date="2021-10" db="EMBL/GenBank/DDBJ databases">
        <title>Streptomyces nigrumlapis sp.nov.,an antimicrobial producing actinobacterium isolated from Black Gobi rocks.</title>
        <authorList>
            <person name="Wen Y."/>
            <person name="Zhang W."/>
            <person name="Liu X.G."/>
        </authorList>
    </citation>
    <scope>NUCLEOTIDE SEQUENCE</scope>
    <source>
        <strain evidence="3">ST13-2-2</strain>
    </source>
</reference>
<proteinExistence type="predicted"/>
<dbReference type="Pfam" id="PF10400">
    <property type="entry name" value="Vir_act_alpha_C"/>
    <property type="match status" value="1"/>
</dbReference>
<accession>A0ABY4LZ75</accession>
<dbReference type="Proteomes" id="UP000830115">
    <property type="component" value="Chromosome"/>
</dbReference>
<evidence type="ECO:0000259" key="2">
    <source>
        <dbReference type="Pfam" id="PF10400"/>
    </source>
</evidence>
<organism evidence="3 4">
    <name type="scientific">Streptomyces halobius</name>
    <dbReference type="NCBI Taxonomy" id="2879846"/>
    <lineage>
        <taxon>Bacteria</taxon>
        <taxon>Bacillati</taxon>
        <taxon>Actinomycetota</taxon>
        <taxon>Actinomycetes</taxon>
        <taxon>Kitasatosporales</taxon>
        <taxon>Streptomycetaceae</taxon>
        <taxon>Streptomyces</taxon>
    </lineage>
</organism>
<sequence length="195" mass="22144">MALRNAVLAELLEGEASGYDLSKSFDASVANFWMTTPQQLYRELDRMESDGLIEARVVRQERRPNKRLFSLTEAGRQTLYDFTTEPPKPGAIRDELMVKVQAVDKGDAEAVKAAITERLEWARAKLARYDRLRTRLLDGRTEEEHLAEAERIGPYLTLMRGRAFEQENIRWAERALAILEQRSSAGSSVRSSAKG</sequence>
<dbReference type="EMBL" id="CP086322">
    <property type="protein sequence ID" value="UQA90804.1"/>
    <property type="molecule type" value="Genomic_DNA"/>
</dbReference>
<dbReference type="InterPro" id="IPR018309">
    <property type="entry name" value="Tscrpt_reg_PadR_C"/>
</dbReference>
<dbReference type="Gene3D" id="6.10.140.190">
    <property type="match status" value="1"/>
</dbReference>
<dbReference type="RefSeq" id="WP_248861571.1">
    <property type="nucleotide sequence ID" value="NZ_CP086322.1"/>
</dbReference>
<dbReference type="PANTHER" id="PTHR43252">
    <property type="entry name" value="TRANSCRIPTIONAL REGULATOR YQJI"/>
    <property type="match status" value="1"/>
</dbReference>
<protein>
    <submittedName>
        <fullName evidence="3">PadR family transcriptional regulator</fullName>
    </submittedName>
</protein>
<dbReference type="PANTHER" id="PTHR43252:SF4">
    <property type="entry name" value="TRANSCRIPTIONAL REGULATORY PROTEIN"/>
    <property type="match status" value="1"/>
</dbReference>
<evidence type="ECO:0000313" key="3">
    <source>
        <dbReference type="EMBL" id="UQA90804.1"/>
    </source>
</evidence>
<dbReference type="InterPro" id="IPR005149">
    <property type="entry name" value="Tscrpt_reg_PadR_N"/>
</dbReference>